<dbReference type="InterPro" id="IPR036186">
    <property type="entry name" value="Serpin_sf"/>
</dbReference>
<dbReference type="Proteomes" id="UP000887565">
    <property type="component" value="Unplaced"/>
</dbReference>
<comment type="similarity">
    <text evidence="1">Belongs to the serpin family.</text>
</comment>
<dbReference type="Gene3D" id="2.30.39.10">
    <property type="entry name" value="Alpha-1-antitrypsin, domain 1"/>
    <property type="match status" value="1"/>
</dbReference>
<keyword evidence="4" id="KW-1185">Reference proteome</keyword>
<evidence type="ECO:0000256" key="1">
    <source>
        <dbReference type="ARBA" id="ARBA00009500"/>
    </source>
</evidence>
<dbReference type="InterPro" id="IPR042178">
    <property type="entry name" value="Serpin_sf_1"/>
</dbReference>
<dbReference type="WBParaSite" id="nRc.2.0.1.t43918-RA">
    <property type="protein sequence ID" value="nRc.2.0.1.t43918-RA"/>
    <property type="gene ID" value="nRc.2.0.1.g43918"/>
</dbReference>
<protein>
    <submittedName>
        <fullName evidence="5">Serpin domain-containing protein</fullName>
    </submittedName>
</protein>
<dbReference type="InterPro" id="IPR000215">
    <property type="entry name" value="Serpin_fam"/>
</dbReference>
<dbReference type="GO" id="GO:0004867">
    <property type="term" value="F:serine-type endopeptidase inhibitor activity"/>
    <property type="evidence" value="ECO:0007669"/>
    <property type="project" value="InterPro"/>
</dbReference>
<reference evidence="5" key="1">
    <citation type="submission" date="2022-11" db="UniProtKB">
        <authorList>
            <consortium name="WormBaseParasite"/>
        </authorList>
    </citation>
    <scope>IDENTIFICATION</scope>
</reference>
<feature type="signal peptide" evidence="2">
    <location>
        <begin position="1"/>
        <end position="18"/>
    </location>
</feature>
<evidence type="ECO:0000313" key="5">
    <source>
        <dbReference type="WBParaSite" id="nRc.2.0.1.t43918-RA"/>
    </source>
</evidence>
<dbReference type="Gene3D" id="3.30.497.10">
    <property type="entry name" value="Antithrombin, subunit I, domain 2"/>
    <property type="match status" value="1"/>
</dbReference>
<proteinExistence type="inferred from homology"/>
<dbReference type="AlphaFoldDB" id="A0A915L2D5"/>
<sequence length="298" mass="34181">MLLTFLMLTAIFCTSGQSENRFEKPIRLTNFRLANKLHNAANPGEKNYLVSPYAIQLALSMLYLGTNLNSQTSKQIKAHGLDLGTNQLEGMKGFYMKSLIHSLTDDSPIIHDQDDEYESDPTVLRARLFLAINKQYNVDPNYAAAIRRFSNNASSVIRDDFGKYGQHVINTINERISNLTDNMIQNFLPPGSLNDDTVLSLINAIYLKAEWHQDAGLSRIWRKKAFRLEGGTTKYLLMFEGTVRAPYFEDEKFQLIKLPMKGDDYRQFWMYIVLPKVEDGRNFLSPLKTFVKRMISSI</sequence>
<feature type="chain" id="PRO_5037044798" evidence="2">
    <location>
        <begin position="19"/>
        <end position="298"/>
    </location>
</feature>
<dbReference type="PANTHER" id="PTHR11461">
    <property type="entry name" value="SERINE PROTEASE INHIBITOR, SERPIN"/>
    <property type="match status" value="1"/>
</dbReference>
<feature type="domain" description="Serpin" evidence="3">
    <location>
        <begin position="31"/>
        <end position="281"/>
    </location>
</feature>
<evidence type="ECO:0000259" key="3">
    <source>
        <dbReference type="Pfam" id="PF00079"/>
    </source>
</evidence>
<dbReference type="Pfam" id="PF00079">
    <property type="entry name" value="Serpin"/>
    <property type="match status" value="1"/>
</dbReference>
<dbReference type="InterPro" id="IPR023796">
    <property type="entry name" value="Serpin_dom"/>
</dbReference>
<keyword evidence="2" id="KW-0732">Signal</keyword>
<name>A0A915L2D5_ROMCU</name>
<accession>A0A915L2D5</accession>
<dbReference type="PANTHER" id="PTHR11461:SF211">
    <property type="entry name" value="GH10112P-RELATED"/>
    <property type="match status" value="1"/>
</dbReference>
<evidence type="ECO:0000313" key="4">
    <source>
        <dbReference type="Proteomes" id="UP000887565"/>
    </source>
</evidence>
<organism evidence="4 5">
    <name type="scientific">Romanomermis culicivorax</name>
    <name type="common">Nematode worm</name>
    <dbReference type="NCBI Taxonomy" id="13658"/>
    <lineage>
        <taxon>Eukaryota</taxon>
        <taxon>Metazoa</taxon>
        <taxon>Ecdysozoa</taxon>
        <taxon>Nematoda</taxon>
        <taxon>Enoplea</taxon>
        <taxon>Dorylaimia</taxon>
        <taxon>Mermithida</taxon>
        <taxon>Mermithoidea</taxon>
        <taxon>Mermithidae</taxon>
        <taxon>Romanomermis</taxon>
    </lineage>
</organism>
<dbReference type="SUPFAM" id="SSF56574">
    <property type="entry name" value="Serpins"/>
    <property type="match status" value="1"/>
</dbReference>
<dbReference type="GO" id="GO:0005615">
    <property type="term" value="C:extracellular space"/>
    <property type="evidence" value="ECO:0007669"/>
    <property type="project" value="InterPro"/>
</dbReference>
<dbReference type="InterPro" id="IPR042185">
    <property type="entry name" value="Serpin_sf_2"/>
</dbReference>
<evidence type="ECO:0000256" key="2">
    <source>
        <dbReference type="SAM" id="SignalP"/>
    </source>
</evidence>